<evidence type="ECO:0000313" key="3">
    <source>
        <dbReference type="EMBL" id="GEP56888.1"/>
    </source>
</evidence>
<comment type="similarity">
    <text evidence="1">Belongs to the aldolase class II family.</text>
</comment>
<dbReference type="PANTHER" id="PTHR10672:SF3">
    <property type="entry name" value="PROTEIN HU-LI TAI SHAO"/>
    <property type="match status" value="1"/>
</dbReference>
<dbReference type="GO" id="GO:0005856">
    <property type="term" value="C:cytoskeleton"/>
    <property type="evidence" value="ECO:0007669"/>
    <property type="project" value="TreeGrafter"/>
</dbReference>
<evidence type="ECO:0000259" key="2">
    <source>
        <dbReference type="SMART" id="SM01007"/>
    </source>
</evidence>
<comment type="caution">
    <text evidence="3">The sequence shown here is derived from an EMBL/GenBank/DDBJ whole genome shotgun (WGS) entry which is preliminary data.</text>
</comment>
<dbReference type="RefSeq" id="WP_147151258.1">
    <property type="nucleotide sequence ID" value="NZ_BKAJ01000072.1"/>
</dbReference>
<dbReference type="InterPro" id="IPR001303">
    <property type="entry name" value="Aldolase_II/adducin_N"/>
</dbReference>
<keyword evidence="4" id="KW-1185">Reference proteome</keyword>
<evidence type="ECO:0000313" key="4">
    <source>
        <dbReference type="Proteomes" id="UP000321058"/>
    </source>
</evidence>
<organism evidence="3 4">
    <name type="scientific">Reyranella soli</name>
    <dbReference type="NCBI Taxonomy" id="1230389"/>
    <lineage>
        <taxon>Bacteria</taxon>
        <taxon>Pseudomonadati</taxon>
        <taxon>Pseudomonadota</taxon>
        <taxon>Alphaproteobacteria</taxon>
        <taxon>Hyphomicrobiales</taxon>
        <taxon>Reyranellaceae</taxon>
        <taxon>Reyranella</taxon>
    </lineage>
</organism>
<dbReference type="Proteomes" id="UP000321058">
    <property type="component" value="Unassembled WGS sequence"/>
</dbReference>
<feature type="domain" description="Class II aldolase/adducin N-terminal" evidence="2">
    <location>
        <begin position="16"/>
        <end position="197"/>
    </location>
</feature>
<dbReference type="NCBIfam" id="NF005451">
    <property type="entry name" value="PRK07044.1"/>
    <property type="match status" value="1"/>
</dbReference>
<gene>
    <name evidence="3" type="ORF">RSO01_40540</name>
</gene>
<dbReference type="PANTHER" id="PTHR10672">
    <property type="entry name" value="ADDUCIN"/>
    <property type="match status" value="1"/>
</dbReference>
<reference evidence="3 4" key="1">
    <citation type="submission" date="2019-07" db="EMBL/GenBank/DDBJ databases">
        <title>Whole genome shotgun sequence of Reyranella soli NBRC 108950.</title>
        <authorList>
            <person name="Hosoyama A."/>
            <person name="Uohara A."/>
            <person name="Ohji S."/>
            <person name="Ichikawa N."/>
        </authorList>
    </citation>
    <scope>NUCLEOTIDE SEQUENCE [LARGE SCALE GENOMIC DNA]</scope>
    <source>
        <strain evidence="3 4">NBRC 108950</strain>
    </source>
</reference>
<dbReference type="EMBL" id="BKAJ01000072">
    <property type="protein sequence ID" value="GEP56888.1"/>
    <property type="molecule type" value="Genomic_DNA"/>
</dbReference>
<protein>
    <submittedName>
        <fullName evidence="3">Class II aldolase</fullName>
    </submittedName>
</protein>
<dbReference type="InterPro" id="IPR036409">
    <property type="entry name" value="Aldolase_II/adducin_N_sf"/>
</dbReference>
<dbReference type="SMART" id="SM01007">
    <property type="entry name" value="Aldolase_II"/>
    <property type="match status" value="1"/>
</dbReference>
<dbReference type="Pfam" id="PF00596">
    <property type="entry name" value="Aldolase_II"/>
    <property type="match status" value="1"/>
</dbReference>
<name>A0A512ND60_9HYPH</name>
<dbReference type="SUPFAM" id="SSF53639">
    <property type="entry name" value="AraD/HMP-PK domain-like"/>
    <property type="match status" value="1"/>
</dbReference>
<dbReference type="GO" id="GO:0051015">
    <property type="term" value="F:actin filament binding"/>
    <property type="evidence" value="ECO:0007669"/>
    <property type="project" value="TreeGrafter"/>
</dbReference>
<dbReference type="InterPro" id="IPR051017">
    <property type="entry name" value="Aldolase-II_Adducin_sf"/>
</dbReference>
<proteinExistence type="inferred from homology"/>
<sequence>MTDRPNIDPQEWELRCDLAAAYRLFAHFGMDDLIFTHLSVRLPGKDHRFLLNPFGYLFDEITASSLIAVDPEGHAIEEIDEAKINNAGFTIHSAVHMAREDAQCVMHSHTTAGMAVAAQEQGLLPLNQMSMQFFGRTSYHDYEGIALDLDERERLVRDLGDNSAMILRHHGLLTTGRTVGDAFYEMYYLEQACRLQVAATQGGQKVVMPPDSVAEHTASQFESFEGKGRRPWAALKRRLDRQSPDYAT</sequence>
<dbReference type="Gene3D" id="3.40.225.10">
    <property type="entry name" value="Class II aldolase/adducin N-terminal domain"/>
    <property type="match status" value="1"/>
</dbReference>
<accession>A0A512ND60</accession>
<dbReference type="OrthoDB" id="5291399at2"/>
<evidence type="ECO:0000256" key="1">
    <source>
        <dbReference type="ARBA" id="ARBA00037961"/>
    </source>
</evidence>
<dbReference type="AlphaFoldDB" id="A0A512ND60"/>